<reference evidence="8" key="1">
    <citation type="journal article" date="2014" name="Int. J. Syst. Evol. Microbiol.">
        <title>Complete genome sequence of Corynebacterium casei LMG S-19264T (=DSM 44701T), isolated from a smear-ripened cheese.</title>
        <authorList>
            <consortium name="US DOE Joint Genome Institute (JGI-PGF)"/>
            <person name="Walter F."/>
            <person name="Albersmeier A."/>
            <person name="Kalinowski J."/>
            <person name="Ruckert C."/>
        </authorList>
    </citation>
    <scope>NUCLEOTIDE SEQUENCE</scope>
    <source>
        <strain evidence="8">KCTC 42651</strain>
    </source>
</reference>
<dbReference type="Proteomes" id="UP000630353">
    <property type="component" value="Unassembled WGS sequence"/>
</dbReference>
<dbReference type="InterPro" id="IPR013551">
    <property type="entry name" value="YicC-like_C"/>
</dbReference>
<dbReference type="InterPro" id="IPR005229">
    <property type="entry name" value="YicC/YloC-like"/>
</dbReference>
<comment type="cofactor">
    <cofactor evidence="1">
        <name>a divalent metal cation</name>
        <dbReference type="ChEBI" id="CHEBI:60240"/>
    </cofactor>
</comment>
<reference evidence="8" key="2">
    <citation type="submission" date="2020-09" db="EMBL/GenBank/DDBJ databases">
        <authorList>
            <person name="Sun Q."/>
            <person name="Kim S."/>
        </authorList>
    </citation>
    <scope>NUCLEOTIDE SEQUENCE</scope>
    <source>
        <strain evidence="8">KCTC 42651</strain>
    </source>
</reference>
<keyword evidence="3" id="KW-0255">Endonuclease</keyword>
<sequence>MSVMSMTGFARVDGGAEAAPEGGESPIPWTWTWEIRSVNAKGLDLRTRLPSLAEGWESRIRERAQARLARGSVTVTWTLEQADRAKVPQVVVNEPFLREILALQEKLEADGLVYPTAPSLDRLLAIRGVVEVVERVADTAVIAALEAPALADLDRALDGMVEARGREGAKLKAVLETHLDEMAELTGRAVAAAETQPAALRARMADQLALLLEASPPVSEERMVQELALLATKAEVREETDRLTAHVAACRELLSDGGAIGRKLDFLCQELNREANTLCSKAVDLELTGIGVELKTRIERFREQIQNVE</sequence>
<keyword evidence="2" id="KW-0540">Nuclease</keyword>
<keyword evidence="9" id="KW-1185">Reference proteome</keyword>
<accession>A0A918XRJ0</accession>
<dbReference type="GO" id="GO:0016787">
    <property type="term" value="F:hydrolase activity"/>
    <property type="evidence" value="ECO:0007669"/>
    <property type="project" value="UniProtKB-KW"/>
</dbReference>
<dbReference type="PANTHER" id="PTHR30636:SF3">
    <property type="entry name" value="UPF0701 PROTEIN YICC"/>
    <property type="match status" value="1"/>
</dbReference>
<keyword evidence="4" id="KW-0378">Hydrolase</keyword>
<evidence type="ECO:0008006" key="10">
    <source>
        <dbReference type="Google" id="ProtNLM"/>
    </source>
</evidence>
<protein>
    <recommendedName>
        <fullName evidence="10">YicC family protein</fullName>
    </recommendedName>
</protein>
<dbReference type="NCBIfam" id="TIGR00255">
    <property type="entry name" value="YicC/YloC family endoribonuclease"/>
    <property type="match status" value="1"/>
</dbReference>
<dbReference type="Pfam" id="PF08340">
    <property type="entry name" value="YicC-like_C"/>
    <property type="match status" value="1"/>
</dbReference>
<dbReference type="EMBL" id="BMZS01000004">
    <property type="protein sequence ID" value="GHD49642.1"/>
    <property type="molecule type" value="Genomic_DNA"/>
</dbReference>
<proteinExistence type="inferred from homology"/>
<evidence type="ECO:0000259" key="6">
    <source>
        <dbReference type="Pfam" id="PF03755"/>
    </source>
</evidence>
<dbReference type="GO" id="GO:0004521">
    <property type="term" value="F:RNA endonuclease activity"/>
    <property type="evidence" value="ECO:0007669"/>
    <property type="project" value="InterPro"/>
</dbReference>
<evidence type="ECO:0000313" key="9">
    <source>
        <dbReference type="Proteomes" id="UP000630353"/>
    </source>
</evidence>
<comment type="caution">
    <text evidence="8">The sequence shown here is derived from an EMBL/GenBank/DDBJ whole genome shotgun (WGS) entry which is preliminary data.</text>
</comment>
<evidence type="ECO:0000256" key="2">
    <source>
        <dbReference type="ARBA" id="ARBA00022722"/>
    </source>
</evidence>
<name>A0A918XRJ0_9PROT</name>
<evidence type="ECO:0000256" key="1">
    <source>
        <dbReference type="ARBA" id="ARBA00001968"/>
    </source>
</evidence>
<evidence type="ECO:0000256" key="3">
    <source>
        <dbReference type="ARBA" id="ARBA00022759"/>
    </source>
</evidence>
<feature type="domain" description="Endoribonuclease YicC-like C-terminal" evidence="7">
    <location>
        <begin position="193"/>
        <end position="309"/>
    </location>
</feature>
<feature type="domain" description="Endoribonuclease YicC-like N-terminal" evidence="6">
    <location>
        <begin position="4"/>
        <end position="172"/>
    </location>
</feature>
<organism evidence="8 9">
    <name type="scientific">Thalassobaculum fulvum</name>
    <dbReference type="NCBI Taxonomy" id="1633335"/>
    <lineage>
        <taxon>Bacteria</taxon>
        <taxon>Pseudomonadati</taxon>
        <taxon>Pseudomonadota</taxon>
        <taxon>Alphaproteobacteria</taxon>
        <taxon>Rhodospirillales</taxon>
        <taxon>Thalassobaculaceae</taxon>
        <taxon>Thalassobaculum</taxon>
    </lineage>
</organism>
<dbReference type="PANTHER" id="PTHR30636">
    <property type="entry name" value="UPF0701 PROTEIN YICC"/>
    <property type="match status" value="1"/>
</dbReference>
<evidence type="ECO:0000259" key="7">
    <source>
        <dbReference type="Pfam" id="PF08340"/>
    </source>
</evidence>
<dbReference type="InterPro" id="IPR013527">
    <property type="entry name" value="YicC-like_N"/>
</dbReference>
<evidence type="ECO:0000256" key="4">
    <source>
        <dbReference type="ARBA" id="ARBA00022801"/>
    </source>
</evidence>
<comment type="similarity">
    <text evidence="5">Belongs to the YicC/YloC family.</text>
</comment>
<dbReference type="AlphaFoldDB" id="A0A918XRJ0"/>
<gene>
    <name evidence="8" type="ORF">GCM10017083_22170</name>
</gene>
<evidence type="ECO:0000313" key="8">
    <source>
        <dbReference type="EMBL" id="GHD49642.1"/>
    </source>
</evidence>
<dbReference type="Pfam" id="PF03755">
    <property type="entry name" value="YicC-like_N"/>
    <property type="match status" value="1"/>
</dbReference>
<evidence type="ECO:0000256" key="5">
    <source>
        <dbReference type="ARBA" id="ARBA00035648"/>
    </source>
</evidence>